<dbReference type="PANTHER" id="PTHR43222">
    <property type="entry name" value="NUDIX HYDROLASE 23"/>
    <property type="match status" value="1"/>
</dbReference>
<reference evidence="3" key="1">
    <citation type="submission" date="2017-09" db="EMBL/GenBank/DDBJ databases">
        <title>Depth-based differentiation of microbial function through sediment-hosted aquifers and enrichment of novel symbionts in the deep terrestrial subsurface.</title>
        <authorList>
            <person name="Probst A.J."/>
            <person name="Ladd B."/>
            <person name="Jarett J.K."/>
            <person name="Geller-Mcgrath D.E."/>
            <person name="Sieber C.M.K."/>
            <person name="Emerson J.B."/>
            <person name="Anantharaman K."/>
            <person name="Thomas B.C."/>
            <person name="Malmstrom R."/>
            <person name="Stieglmeier M."/>
            <person name="Klingl A."/>
            <person name="Woyke T."/>
            <person name="Ryan C.M."/>
            <person name="Banfield J.F."/>
        </authorList>
    </citation>
    <scope>NUCLEOTIDE SEQUENCE [LARGE SCALE GENOMIC DNA]</scope>
</reference>
<accession>A0A2H0W199</accession>
<feature type="domain" description="Nudix hydrolase" evidence="1">
    <location>
        <begin position="12"/>
        <end position="137"/>
    </location>
</feature>
<evidence type="ECO:0000313" key="3">
    <source>
        <dbReference type="Proteomes" id="UP000230935"/>
    </source>
</evidence>
<dbReference type="AlphaFoldDB" id="A0A2H0W199"/>
<dbReference type="EMBL" id="PEZZ01000020">
    <property type="protein sequence ID" value="PIS05124.1"/>
    <property type="molecule type" value="Genomic_DNA"/>
</dbReference>
<dbReference type="InterPro" id="IPR000086">
    <property type="entry name" value="NUDIX_hydrolase_dom"/>
</dbReference>
<dbReference type="PANTHER" id="PTHR43222:SF2">
    <property type="entry name" value="NUDIX HYDROLASE 23, CHLOROPLASTIC"/>
    <property type="match status" value="1"/>
</dbReference>
<sequence length="137" mass="15344">MAEFKHFDAVSHDGDSVKVTIVSGPVILDDSKILLDKHSGDGLWKFPGGKLIDDNSPRDNAIREVHEELGIDIEIQSEPYVVAFTRDYEGVTEYIILIHYLADYSGQIQPAPEIEEWGWHDVDNLPDDCAPNIKLAV</sequence>
<evidence type="ECO:0000259" key="1">
    <source>
        <dbReference type="PROSITE" id="PS51462"/>
    </source>
</evidence>
<dbReference type="Gene3D" id="3.90.79.10">
    <property type="entry name" value="Nucleoside Triphosphate Pyrophosphohydrolase"/>
    <property type="match status" value="1"/>
</dbReference>
<dbReference type="Pfam" id="PF00293">
    <property type="entry name" value="NUDIX"/>
    <property type="match status" value="1"/>
</dbReference>
<organism evidence="2 3">
    <name type="scientific">Candidatus Buchananbacteria bacterium CG10_big_fil_rev_8_21_14_0_10_42_9</name>
    <dbReference type="NCBI Taxonomy" id="1974526"/>
    <lineage>
        <taxon>Bacteria</taxon>
        <taxon>Candidatus Buchananiibacteriota</taxon>
    </lineage>
</organism>
<dbReference type="Proteomes" id="UP000230935">
    <property type="component" value="Unassembled WGS sequence"/>
</dbReference>
<dbReference type="PROSITE" id="PS51462">
    <property type="entry name" value="NUDIX"/>
    <property type="match status" value="1"/>
</dbReference>
<evidence type="ECO:0000313" key="2">
    <source>
        <dbReference type="EMBL" id="PIS05124.1"/>
    </source>
</evidence>
<dbReference type="InterPro" id="IPR015797">
    <property type="entry name" value="NUDIX_hydrolase-like_dom_sf"/>
</dbReference>
<proteinExistence type="predicted"/>
<dbReference type="SUPFAM" id="SSF55811">
    <property type="entry name" value="Nudix"/>
    <property type="match status" value="1"/>
</dbReference>
<comment type="caution">
    <text evidence="2">The sequence shown here is derived from an EMBL/GenBank/DDBJ whole genome shotgun (WGS) entry which is preliminary data.</text>
</comment>
<gene>
    <name evidence="2" type="ORF">COT81_02775</name>
</gene>
<protein>
    <recommendedName>
        <fullName evidence="1">Nudix hydrolase domain-containing protein</fullName>
    </recommendedName>
</protein>
<name>A0A2H0W199_9BACT</name>